<name>A0A4U6XKZ1_9PEZI</name>
<comment type="caution">
    <text evidence="2">The sequence shown here is derived from an EMBL/GenBank/DDBJ whole genome shotgun (WGS) entry which is preliminary data.</text>
</comment>
<feature type="region of interest" description="Disordered" evidence="1">
    <location>
        <begin position="385"/>
        <end position="404"/>
    </location>
</feature>
<evidence type="ECO:0000313" key="2">
    <source>
        <dbReference type="EMBL" id="TKW56275.1"/>
    </source>
</evidence>
<proteinExistence type="predicted"/>
<gene>
    <name evidence="2" type="ORF">CTA1_11941</name>
</gene>
<keyword evidence="3" id="KW-1185">Reference proteome</keyword>
<dbReference type="AlphaFoldDB" id="A0A4U6XKZ1"/>
<dbReference type="EMBL" id="PJEX01000073">
    <property type="protein sequence ID" value="TKW56275.1"/>
    <property type="molecule type" value="Genomic_DNA"/>
</dbReference>
<reference evidence="2 3" key="1">
    <citation type="journal article" date="2019" name="PLoS ONE">
        <title>Comparative genome analysis indicates high evolutionary potential of pathogenicity genes in Colletotrichum tanaceti.</title>
        <authorList>
            <person name="Lelwala R.V."/>
            <person name="Korhonen P.K."/>
            <person name="Young N.D."/>
            <person name="Scott J.B."/>
            <person name="Ades P.A."/>
            <person name="Gasser R.B."/>
            <person name="Taylor P.W.J."/>
        </authorList>
    </citation>
    <scope>NUCLEOTIDE SEQUENCE [LARGE SCALE GENOMIC DNA]</scope>
    <source>
        <strain evidence="2">BRIP57314</strain>
    </source>
</reference>
<protein>
    <submittedName>
        <fullName evidence="2">Uncharacterized protein</fullName>
    </submittedName>
</protein>
<organism evidence="2 3">
    <name type="scientific">Colletotrichum tanaceti</name>
    <dbReference type="NCBI Taxonomy" id="1306861"/>
    <lineage>
        <taxon>Eukaryota</taxon>
        <taxon>Fungi</taxon>
        <taxon>Dikarya</taxon>
        <taxon>Ascomycota</taxon>
        <taxon>Pezizomycotina</taxon>
        <taxon>Sordariomycetes</taxon>
        <taxon>Hypocreomycetidae</taxon>
        <taxon>Glomerellales</taxon>
        <taxon>Glomerellaceae</taxon>
        <taxon>Colletotrichum</taxon>
        <taxon>Colletotrichum destructivum species complex</taxon>
    </lineage>
</organism>
<dbReference type="Proteomes" id="UP000310108">
    <property type="component" value="Unassembled WGS sequence"/>
</dbReference>
<accession>A0A4U6XKZ1</accession>
<evidence type="ECO:0000313" key="3">
    <source>
        <dbReference type="Proteomes" id="UP000310108"/>
    </source>
</evidence>
<evidence type="ECO:0000256" key="1">
    <source>
        <dbReference type="SAM" id="MobiDB-lite"/>
    </source>
</evidence>
<sequence length="546" mass="56358">MTELVGAVAHVDVVDGELGEVVAVGAREHGVEVHQAVHHGDGVVLDVAEVQRDVHVRRDLVVLGAPLGEGPEHVGLAAEQAHEAHDVLARVADGAEEGLVVLDAGDEDLVLDGVGLVLDLVDGRAERVDNRHLLLELGDAEADPRGVQVGGEAEADDALLEDDGVDVEGVVVGLAALLLDDDEGAEAGEVVGREELDLLAALLVDDVLDGEGVDAKGLADGPDLAAARAVHVEPPDAVRVARGEVEQGPDVLFRQDEVAELGGVDGRLQRGGEEVEAALLALVDGPEPRRRLRWRRRAVDRGLFLARVRSRLGRRHVDVVPAGSEHGRDGRDGAVGEVAKVGVREEAVAVLRVDQGLEALKVDVEPVPRVLALVAGLLPRELDRGDPVGGATTPKTGDVQPANDTMGRTAAAAAAAAALLRAPAVFLLVVRVARLARLLPAARSRVVHVSLLSASAGVGEGLDGVGGGHRPTGRLDGGTPAQGQHDGGFEVSAARAGGFELSGGHVGRQPRGVPGPFDIGMVVCLARHGDDGGFAMNPQSGEVSRV</sequence>